<sequence length="215" mass="24815">MPKSTKTITDEVLKSLKILDDLSQNTAKKDPVKKGAITISKETKELKKALNALKDDIEFFKQAKEMGTEAYQKIKAGEINNKEKEAIINFINNCYEDGGSIKDNYLEITKDKLLEILETFSKDVDEYILTLNQKLKDIDGRIVSEIDAHNEIRKDLLKEELEEEDKALEDINVNSNKFDQELERLELLEDELSLAVIEQENQDQIENVRNLIKQR</sequence>
<protein>
    <submittedName>
        <fullName evidence="2">Uncharacterized protein</fullName>
    </submittedName>
</protein>
<keyword evidence="1" id="KW-0175">Coiled coil</keyword>
<feature type="coiled-coil region" evidence="1">
    <location>
        <begin position="154"/>
        <end position="214"/>
    </location>
</feature>
<reference evidence="2 3" key="1">
    <citation type="journal article" date="2017" name="ISME J.">
        <title>Energy and carbon metabolisms in a deep terrestrial subsurface fluid microbial community.</title>
        <authorList>
            <person name="Momper L."/>
            <person name="Jungbluth S.P."/>
            <person name="Lee M.D."/>
            <person name="Amend J.P."/>
        </authorList>
    </citation>
    <scope>NUCLEOTIDE SEQUENCE [LARGE SCALE GENOMIC DNA]</scope>
    <source>
        <strain evidence="2">SURF_29</strain>
    </source>
</reference>
<gene>
    <name evidence="2" type="ORF">C4544_04140</name>
</gene>
<proteinExistence type="predicted"/>
<dbReference type="Proteomes" id="UP000285655">
    <property type="component" value="Unassembled WGS sequence"/>
</dbReference>
<dbReference type="AlphaFoldDB" id="A0A419DCQ7"/>
<evidence type="ECO:0000313" key="2">
    <source>
        <dbReference type="EMBL" id="RJO60931.1"/>
    </source>
</evidence>
<evidence type="ECO:0000313" key="3">
    <source>
        <dbReference type="Proteomes" id="UP000285655"/>
    </source>
</evidence>
<dbReference type="EMBL" id="QZJW01000036">
    <property type="protein sequence ID" value="RJO60931.1"/>
    <property type="molecule type" value="Genomic_DNA"/>
</dbReference>
<comment type="caution">
    <text evidence="2">The sequence shown here is derived from an EMBL/GenBank/DDBJ whole genome shotgun (WGS) entry which is preliminary data.</text>
</comment>
<organism evidence="2 3">
    <name type="scientific">candidate division WS5 bacterium</name>
    <dbReference type="NCBI Taxonomy" id="2093353"/>
    <lineage>
        <taxon>Bacteria</taxon>
        <taxon>candidate division WS5</taxon>
    </lineage>
</organism>
<name>A0A419DCQ7_9BACT</name>
<evidence type="ECO:0000256" key="1">
    <source>
        <dbReference type="SAM" id="Coils"/>
    </source>
</evidence>
<accession>A0A419DCQ7</accession>